<keyword evidence="11" id="KW-0539">Nucleus</keyword>
<keyword evidence="8" id="KW-0808">Transferase</keyword>
<dbReference type="GO" id="GO:0005694">
    <property type="term" value="C:chromosome"/>
    <property type="evidence" value="ECO:0007669"/>
    <property type="project" value="UniProtKB-SubCell"/>
</dbReference>
<dbReference type="AlphaFoldDB" id="A0AA39XBN1"/>
<feature type="region of interest" description="Disordered" evidence="15">
    <location>
        <begin position="375"/>
        <end position="422"/>
    </location>
</feature>
<evidence type="ECO:0000313" key="17">
    <source>
        <dbReference type="EMBL" id="KAK0630962.1"/>
    </source>
</evidence>
<organism evidence="17 18">
    <name type="scientific">Bombardia bombarda</name>
    <dbReference type="NCBI Taxonomy" id="252184"/>
    <lineage>
        <taxon>Eukaryota</taxon>
        <taxon>Fungi</taxon>
        <taxon>Dikarya</taxon>
        <taxon>Ascomycota</taxon>
        <taxon>Pezizomycotina</taxon>
        <taxon>Sordariomycetes</taxon>
        <taxon>Sordariomycetidae</taxon>
        <taxon>Sordariales</taxon>
        <taxon>Lasiosphaeriaceae</taxon>
        <taxon>Bombardia</taxon>
    </lineage>
</organism>
<sequence>MPRPSALAAKKQRLTLAQLASYDDILTDALVDHVYYWTTIPKNRNSYHPSRGVKEEEISKIIQNHLILNPQISTAEEKLLATDGLKKYCSSLKTPREKDDFKGHLRRYMSIYLPDCPFEVNATNRYTIVAHEASITARRRIRRNETIKYLSGIQVVITPEEEAEMSSRKKDFSLVVSSRSKSTSLFMGPARFANHDCNANARLVTRGQAGIEIIACGDIEVGDEINVTYGESYFGDDNCECLCKTCEDNLVNGWKPEEDSLSVKKSIEEAAQGYSLRRRRRDESATGTGSRTPSVTPDIRPRVLKRYRSQQFLGDRTSAVDSAAPELQSEMSSIFSKRKRGVADLGTPPITPSPVKKQKVMAPYEIVPIALGSATVSRGSSETEFSRSPLSSDAGNGHTTDVTTPGGESPEPLLLSPNQTPVKQQCPTLTREEDIQDLDVAQCSEVMAAVAETELASQSILPTIETGASLENAGETDIATPATPPMVSSTEIVESILSAQDSIHSQGNSTQLTVSGEGTISDATTPTMSAQQDAPNEIAPVTPLPAAAKSNNKRNGAPKHTAAGQPAHQQSRVPGDYTLTPRLLAEPNTAWIVCTNCQTAFVQKDAYFTKANCPRCERHSKLYGFIWPKTEPAGRGDKEERILDHRLIHRFLASEEEAKIRGRKHWRDRLGSAGAGAGAGAGVDGNGGEGDDNGHGYVESRFEVRGRSMTRSGGSPEHEQEGGGDAASVRRSGRVRRASAKASWE</sequence>
<dbReference type="CDD" id="cd10524">
    <property type="entry name" value="SET_Suv4-20-like"/>
    <property type="match status" value="1"/>
</dbReference>
<dbReference type="PROSITE" id="PS51567">
    <property type="entry name" value="SAM_MT43_SUVAR420_1"/>
    <property type="match status" value="1"/>
</dbReference>
<accession>A0AA39XBN1</accession>
<evidence type="ECO:0000256" key="9">
    <source>
        <dbReference type="ARBA" id="ARBA00022691"/>
    </source>
</evidence>
<evidence type="ECO:0000256" key="13">
    <source>
        <dbReference type="ARBA" id="ARBA00030653"/>
    </source>
</evidence>
<dbReference type="GO" id="GO:0140943">
    <property type="term" value="F:histone H4K20 trimethyltransferase activity"/>
    <property type="evidence" value="ECO:0007669"/>
    <property type="project" value="UniProtKB-EC"/>
</dbReference>
<feature type="compositionally biased region" description="Polar residues" evidence="15">
    <location>
        <begin position="375"/>
        <end position="403"/>
    </location>
</feature>
<evidence type="ECO:0000256" key="12">
    <source>
        <dbReference type="ARBA" id="ARBA00024057"/>
    </source>
</evidence>
<dbReference type="GO" id="GO:0032259">
    <property type="term" value="P:methylation"/>
    <property type="evidence" value="ECO:0007669"/>
    <property type="project" value="UniProtKB-KW"/>
</dbReference>
<evidence type="ECO:0000256" key="2">
    <source>
        <dbReference type="ARBA" id="ARBA00004123"/>
    </source>
</evidence>
<keyword evidence="6" id="KW-0158">Chromosome</keyword>
<keyword evidence="7" id="KW-0489">Methyltransferase</keyword>
<evidence type="ECO:0000256" key="11">
    <source>
        <dbReference type="ARBA" id="ARBA00023242"/>
    </source>
</evidence>
<feature type="region of interest" description="Disordered" evidence="15">
    <location>
        <begin position="675"/>
        <end position="745"/>
    </location>
</feature>
<dbReference type="Gene3D" id="1.10.10.1700">
    <property type="entry name" value="Histone-lysine N-methyltransferase"/>
    <property type="match status" value="1"/>
</dbReference>
<keyword evidence="10" id="KW-0156">Chromatin regulator</keyword>
<dbReference type="Pfam" id="PF00856">
    <property type="entry name" value="SET"/>
    <property type="match status" value="1"/>
</dbReference>
<dbReference type="EMBL" id="JAULSR010000002">
    <property type="protein sequence ID" value="KAK0630962.1"/>
    <property type="molecule type" value="Genomic_DNA"/>
</dbReference>
<dbReference type="PANTHER" id="PTHR12977:SF4">
    <property type="entry name" value="HISTONE-LYSINE N-METHYLTRANSFERASE KMT5B"/>
    <property type="match status" value="1"/>
</dbReference>
<keyword evidence="9" id="KW-0949">S-adenosyl-L-methionine</keyword>
<gene>
    <name evidence="17" type="ORF">B0T17DRAFT_616546</name>
</gene>
<reference evidence="17" key="1">
    <citation type="submission" date="2023-06" db="EMBL/GenBank/DDBJ databases">
        <title>Genome-scale phylogeny and comparative genomics of the fungal order Sordariales.</title>
        <authorList>
            <consortium name="Lawrence Berkeley National Laboratory"/>
            <person name="Hensen N."/>
            <person name="Bonometti L."/>
            <person name="Westerberg I."/>
            <person name="Brannstrom I.O."/>
            <person name="Guillou S."/>
            <person name="Cros-Aarteil S."/>
            <person name="Calhoun S."/>
            <person name="Haridas S."/>
            <person name="Kuo A."/>
            <person name="Mondo S."/>
            <person name="Pangilinan J."/>
            <person name="Riley R."/>
            <person name="LaButti K."/>
            <person name="Andreopoulos B."/>
            <person name="Lipzen A."/>
            <person name="Chen C."/>
            <person name="Yanf M."/>
            <person name="Daum C."/>
            <person name="Ng V."/>
            <person name="Clum A."/>
            <person name="Steindorff A."/>
            <person name="Ohm R."/>
            <person name="Martin F."/>
            <person name="Silar P."/>
            <person name="Natvig D."/>
            <person name="Lalanne C."/>
            <person name="Gautier V."/>
            <person name="Ament-velasquez S.L."/>
            <person name="Kruys A."/>
            <person name="Hutchinson M.I."/>
            <person name="Powell A.J."/>
            <person name="Barry K."/>
            <person name="Miller A.N."/>
            <person name="Grigoriev I.V."/>
            <person name="Debuchy R."/>
            <person name="Gladieux P."/>
            <person name="Thoren M.H."/>
            <person name="Johannesson H."/>
        </authorList>
    </citation>
    <scope>NUCLEOTIDE SEQUENCE</scope>
    <source>
        <strain evidence="17">SMH3391-2</strain>
    </source>
</reference>
<evidence type="ECO:0000256" key="14">
    <source>
        <dbReference type="ARBA" id="ARBA00048081"/>
    </source>
</evidence>
<comment type="caution">
    <text evidence="17">The sequence shown here is derived from an EMBL/GenBank/DDBJ whole genome shotgun (WGS) entry which is preliminary data.</text>
</comment>
<dbReference type="InterPro" id="IPR039977">
    <property type="entry name" value="Suv4-20/Set9"/>
</dbReference>
<feature type="compositionally biased region" description="Gly residues" evidence="15">
    <location>
        <begin position="675"/>
        <end position="688"/>
    </location>
</feature>
<keyword evidence="18" id="KW-1185">Reference proteome</keyword>
<proteinExistence type="predicted"/>
<evidence type="ECO:0000256" key="4">
    <source>
        <dbReference type="ARBA" id="ARBA00014232"/>
    </source>
</evidence>
<dbReference type="InterPro" id="IPR041938">
    <property type="entry name" value="Hist-Lys_N-MTase_N"/>
</dbReference>
<evidence type="ECO:0000313" key="18">
    <source>
        <dbReference type="Proteomes" id="UP001174934"/>
    </source>
</evidence>
<feature type="region of interest" description="Disordered" evidence="15">
    <location>
        <begin position="546"/>
        <end position="575"/>
    </location>
</feature>
<dbReference type="InterPro" id="IPR025783">
    <property type="entry name" value="Set9_fungi"/>
</dbReference>
<feature type="region of interest" description="Disordered" evidence="15">
    <location>
        <begin position="503"/>
        <end position="532"/>
    </location>
</feature>
<feature type="compositionally biased region" description="Polar residues" evidence="15">
    <location>
        <begin position="285"/>
        <end position="295"/>
    </location>
</feature>
<evidence type="ECO:0000256" key="3">
    <source>
        <dbReference type="ARBA" id="ARBA00004286"/>
    </source>
</evidence>
<comment type="catalytic activity">
    <reaction evidence="14">
        <text>L-lysyl(20)-[histone H4] + 3 S-adenosyl-L-methionine = N(6),N(6),N(6)-trimethyl-L-lysyl(20)-[histone H4] + 3 S-adenosyl-L-homocysteine + 3 H(+)</text>
        <dbReference type="Rhea" id="RHEA:64456"/>
        <dbReference type="Rhea" id="RHEA-COMP:15554"/>
        <dbReference type="Rhea" id="RHEA-COMP:15998"/>
        <dbReference type="ChEBI" id="CHEBI:15378"/>
        <dbReference type="ChEBI" id="CHEBI:29969"/>
        <dbReference type="ChEBI" id="CHEBI:57856"/>
        <dbReference type="ChEBI" id="CHEBI:59789"/>
        <dbReference type="ChEBI" id="CHEBI:61961"/>
        <dbReference type="EC" id="2.1.1.372"/>
    </reaction>
</comment>
<dbReference type="Proteomes" id="UP001174934">
    <property type="component" value="Unassembled WGS sequence"/>
</dbReference>
<dbReference type="InterPro" id="IPR046341">
    <property type="entry name" value="SET_dom_sf"/>
</dbReference>
<name>A0AA39XBN1_9PEZI</name>
<feature type="region of interest" description="Disordered" evidence="15">
    <location>
        <begin position="274"/>
        <end position="301"/>
    </location>
</feature>
<evidence type="ECO:0000256" key="7">
    <source>
        <dbReference type="ARBA" id="ARBA00022603"/>
    </source>
</evidence>
<comment type="function">
    <text evidence="1">Histone methyltransferase that trimethylates 'Lys-20' of histone H4 to form H4K20me3.</text>
</comment>
<dbReference type="Gene3D" id="2.170.270.10">
    <property type="entry name" value="SET domain"/>
    <property type="match status" value="1"/>
</dbReference>
<evidence type="ECO:0000256" key="8">
    <source>
        <dbReference type="ARBA" id="ARBA00022679"/>
    </source>
</evidence>
<evidence type="ECO:0000256" key="5">
    <source>
        <dbReference type="ARBA" id="ARBA00015413"/>
    </source>
</evidence>
<feature type="domain" description="SET" evidence="16">
    <location>
        <begin position="116"/>
        <end position="230"/>
    </location>
</feature>
<dbReference type="EC" id="2.1.1.372" evidence="12"/>
<feature type="compositionally biased region" description="Basic and acidic residues" evidence="15">
    <location>
        <begin position="692"/>
        <end position="706"/>
    </location>
</feature>
<comment type="subcellular location">
    <subcellularLocation>
        <location evidence="3">Chromosome</location>
    </subcellularLocation>
    <subcellularLocation>
        <location evidence="2">Nucleus</location>
    </subcellularLocation>
</comment>
<protein>
    <recommendedName>
        <fullName evidence="5">Histone-lysine N-methyltransferase SET9</fullName>
        <ecNumber evidence="12">2.1.1.372</ecNumber>
    </recommendedName>
    <alternativeName>
        <fullName evidence="4">Histone-lysine N-methyltransferase set9</fullName>
    </alternativeName>
    <alternativeName>
        <fullName evidence="13">SET domain protein 9</fullName>
    </alternativeName>
</protein>
<evidence type="ECO:0000256" key="6">
    <source>
        <dbReference type="ARBA" id="ARBA00022454"/>
    </source>
</evidence>
<dbReference type="PROSITE" id="PS50280">
    <property type="entry name" value="SET"/>
    <property type="match status" value="1"/>
</dbReference>
<evidence type="ECO:0000256" key="10">
    <source>
        <dbReference type="ARBA" id="ARBA00022853"/>
    </source>
</evidence>
<dbReference type="GO" id="GO:0005634">
    <property type="term" value="C:nucleus"/>
    <property type="evidence" value="ECO:0007669"/>
    <property type="project" value="UniProtKB-SubCell"/>
</dbReference>
<evidence type="ECO:0000256" key="15">
    <source>
        <dbReference type="SAM" id="MobiDB-lite"/>
    </source>
</evidence>
<dbReference type="SUPFAM" id="SSF82199">
    <property type="entry name" value="SET domain"/>
    <property type="match status" value="1"/>
</dbReference>
<evidence type="ECO:0000256" key="1">
    <source>
        <dbReference type="ARBA" id="ARBA00001984"/>
    </source>
</evidence>
<dbReference type="InterPro" id="IPR001214">
    <property type="entry name" value="SET_dom"/>
</dbReference>
<dbReference type="PANTHER" id="PTHR12977">
    <property type="entry name" value="SUPPRESSOR OF VARIEGATION 4-20-RELATED"/>
    <property type="match status" value="1"/>
</dbReference>
<evidence type="ECO:0000259" key="16">
    <source>
        <dbReference type="PROSITE" id="PS50280"/>
    </source>
</evidence>